<organism evidence="9 10">
    <name type="scientific">Frankliniella fusca</name>
    <dbReference type="NCBI Taxonomy" id="407009"/>
    <lineage>
        <taxon>Eukaryota</taxon>
        <taxon>Metazoa</taxon>
        <taxon>Ecdysozoa</taxon>
        <taxon>Arthropoda</taxon>
        <taxon>Hexapoda</taxon>
        <taxon>Insecta</taxon>
        <taxon>Pterygota</taxon>
        <taxon>Neoptera</taxon>
        <taxon>Paraneoptera</taxon>
        <taxon>Thysanoptera</taxon>
        <taxon>Terebrantia</taxon>
        <taxon>Thripoidea</taxon>
        <taxon>Thripidae</taxon>
        <taxon>Frankliniella</taxon>
    </lineage>
</organism>
<evidence type="ECO:0000313" key="10">
    <source>
        <dbReference type="Proteomes" id="UP001219518"/>
    </source>
</evidence>
<evidence type="ECO:0000256" key="3">
    <source>
        <dbReference type="ARBA" id="ARBA00022801"/>
    </source>
</evidence>
<evidence type="ECO:0000256" key="1">
    <source>
        <dbReference type="ARBA" id="ARBA00010701"/>
    </source>
</evidence>
<dbReference type="PANTHER" id="PTHR11005">
    <property type="entry name" value="LYSOSOMAL ACID LIPASE-RELATED"/>
    <property type="match status" value="1"/>
</dbReference>
<dbReference type="Pfam" id="PF04083">
    <property type="entry name" value="Abhydro_lipase"/>
    <property type="match status" value="1"/>
</dbReference>
<keyword evidence="6" id="KW-0325">Glycoprotein</keyword>
<reference evidence="9" key="1">
    <citation type="submission" date="2021-07" db="EMBL/GenBank/DDBJ databases">
        <authorList>
            <person name="Catto M.A."/>
            <person name="Jacobson A."/>
            <person name="Kennedy G."/>
            <person name="Labadie P."/>
            <person name="Hunt B.G."/>
            <person name="Srinivasan R."/>
        </authorList>
    </citation>
    <scope>NUCLEOTIDE SEQUENCE</scope>
    <source>
        <strain evidence="9">PL_HMW_Pooled</strain>
        <tissue evidence="9">Head</tissue>
    </source>
</reference>
<evidence type="ECO:0000256" key="7">
    <source>
        <dbReference type="PIRSR" id="PIRSR000862-1"/>
    </source>
</evidence>
<keyword evidence="4" id="KW-0442">Lipid degradation</keyword>
<evidence type="ECO:0000256" key="6">
    <source>
        <dbReference type="ARBA" id="ARBA00023180"/>
    </source>
</evidence>
<feature type="active site" description="Charge relay system" evidence="7">
    <location>
        <position position="388"/>
    </location>
</feature>
<proteinExistence type="inferred from homology"/>
<keyword evidence="5" id="KW-0443">Lipid metabolism</keyword>
<protein>
    <submittedName>
        <fullName evidence="9">Lipase 3</fullName>
    </submittedName>
</protein>
<feature type="active site" description="Nucleophile" evidence="7">
    <location>
        <position position="216"/>
    </location>
</feature>
<evidence type="ECO:0000259" key="8">
    <source>
        <dbReference type="Pfam" id="PF04083"/>
    </source>
</evidence>
<keyword evidence="10" id="KW-1185">Reference proteome</keyword>
<dbReference type="EMBL" id="JAHWGI010000539">
    <property type="protein sequence ID" value="KAK3916536.1"/>
    <property type="molecule type" value="Genomic_DNA"/>
</dbReference>
<keyword evidence="2" id="KW-0732">Signal</keyword>
<dbReference type="InterPro" id="IPR025483">
    <property type="entry name" value="Lipase_euk"/>
</dbReference>
<dbReference type="InterPro" id="IPR006693">
    <property type="entry name" value="AB_hydrolase_lipase"/>
</dbReference>
<dbReference type="Gene3D" id="3.40.50.1820">
    <property type="entry name" value="alpha/beta hydrolase"/>
    <property type="match status" value="1"/>
</dbReference>
<keyword evidence="3" id="KW-0378">Hydrolase</keyword>
<dbReference type="GO" id="GO:0016788">
    <property type="term" value="F:hydrolase activity, acting on ester bonds"/>
    <property type="evidence" value="ECO:0007669"/>
    <property type="project" value="InterPro"/>
</dbReference>
<dbReference type="AlphaFoldDB" id="A0AAE1LDZ0"/>
<dbReference type="InterPro" id="IPR029058">
    <property type="entry name" value="AB_hydrolase_fold"/>
</dbReference>
<feature type="active site" description="Charge relay system" evidence="7">
    <location>
        <position position="419"/>
    </location>
</feature>
<sequence length="443" mass="48828">MRSAVGRALAPLASRLGIRSLPSGVGLGLGAGLGPAAPGQHLLEAAASAAAECGRLCCGSDCKPVPPLPIEAILTAEQLIRHWGYPSEEHHIQTEDGYILTMHRIPWGRTGRGAPGAEADRPVVLLQHGILQASDQWLLRGPEHDLVLMLADQGYDVWLGNFRGNVYSRKHVSLTTKHDKFWDYSWHENGFYDLAAEMDYVLGVSGQPSLHYIGHSMATTALLVLLSTRPEYNSRVRQASLLAPVAYFQHPRGLLSTALAFGKKLEPELRDSHIEVLPFGTVPLGLMNGLCHQGAATRPLCVAGYMQVAGPDRKQLNETLFTTLLAHLPAGGSIGQIVHYEQVYKTGKFRRKDHGVRGNTQRYGRSQPPSYNLTNIVAPIIFYYSTGDYLSNAKDVERLISEVPSTAAVYKVPHKDFNHGDYLWAVDSYELLYKTILKTMREF</sequence>
<name>A0AAE1LDZ0_9NEOP</name>
<accession>A0AAE1LDZ0</accession>
<evidence type="ECO:0000256" key="4">
    <source>
        <dbReference type="ARBA" id="ARBA00022963"/>
    </source>
</evidence>
<evidence type="ECO:0000313" key="9">
    <source>
        <dbReference type="EMBL" id="KAK3916536.1"/>
    </source>
</evidence>
<comment type="caution">
    <text evidence="9">The sequence shown here is derived from an EMBL/GenBank/DDBJ whole genome shotgun (WGS) entry which is preliminary data.</text>
</comment>
<evidence type="ECO:0000256" key="5">
    <source>
        <dbReference type="ARBA" id="ARBA00023098"/>
    </source>
</evidence>
<dbReference type="PIRSF" id="PIRSF000862">
    <property type="entry name" value="Steryl_ester_lip"/>
    <property type="match status" value="1"/>
</dbReference>
<dbReference type="FunFam" id="3.40.50.1820:FF:000057">
    <property type="entry name" value="Lipase"/>
    <property type="match status" value="1"/>
</dbReference>
<dbReference type="Proteomes" id="UP001219518">
    <property type="component" value="Unassembled WGS sequence"/>
</dbReference>
<dbReference type="GO" id="GO:0016042">
    <property type="term" value="P:lipid catabolic process"/>
    <property type="evidence" value="ECO:0007669"/>
    <property type="project" value="UniProtKB-KW"/>
</dbReference>
<gene>
    <name evidence="9" type="ORF">KUF71_025651</name>
</gene>
<evidence type="ECO:0000256" key="2">
    <source>
        <dbReference type="ARBA" id="ARBA00022729"/>
    </source>
</evidence>
<feature type="domain" description="Partial AB-hydrolase lipase" evidence="8">
    <location>
        <begin position="77"/>
        <end position="140"/>
    </location>
</feature>
<comment type="similarity">
    <text evidence="1">Belongs to the AB hydrolase superfamily. Lipase family.</text>
</comment>
<dbReference type="SUPFAM" id="SSF53474">
    <property type="entry name" value="alpha/beta-Hydrolases"/>
    <property type="match status" value="1"/>
</dbReference>
<reference evidence="9" key="2">
    <citation type="journal article" date="2023" name="BMC Genomics">
        <title>Pest status, molecular evolution, and epigenetic factors derived from the genome assembly of Frankliniella fusca, a thysanopteran phytovirus vector.</title>
        <authorList>
            <person name="Catto M.A."/>
            <person name="Labadie P.E."/>
            <person name="Jacobson A.L."/>
            <person name="Kennedy G.G."/>
            <person name="Srinivasan R."/>
            <person name="Hunt B.G."/>
        </authorList>
    </citation>
    <scope>NUCLEOTIDE SEQUENCE</scope>
    <source>
        <strain evidence="9">PL_HMW_Pooled</strain>
    </source>
</reference>